<dbReference type="PANTHER" id="PTHR43252">
    <property type="entry name" value="TRANSCRIPTIONAL REGULATOR YQJI"/>
    <property type="match status" value="1"/>
</dbReference>
<dbReference type="RefSeq" id="WP_163496169.1">
    <property type="nucleotide sequence ID" value="NZ_CP048711.1"/>
</dbReference>
<keyword evidence="4" id="KW-1185">Reference proteome</keyword>
<dbReference type="Pfam" id="PF10400">
    <property type="entry name" value="Vir_act_alpha_C"/>
    <property type="match status" value="1"/>
</dbReference>
<protein>
    <submittedName>
        <fullName evidence="3">PadR family transcriptional regulator</fullName>
    </submittedName>
</protein>
<dbReference type="Gene3D" id="1.10.10.10">
    <property type="entry name" value="Winged helix-like DNA-binding domain superfamily/Winged helix DNA-binding domain"/>
    <property type="match status" value="1"/>
</dbReference>
<gene>
    <name evidence="3" type="ORF">G3T16_16370</name>
</gene>
<dbReference type="InterPro" id="IPR036388">
    <property type="entry name" value="WH-like_DNA-bd_sf"/>
</dbReference>
<dbReference type="PANTHER" id="PTHR43252:SF4">
    <property type="entry name" value="TRANSCRIPTIONAL REGULATORY PROTEIN"/>
    <property type="match status" value="1"/>
</dbReference>
<dbReference type="SUPFAM" id="SSF46785">
    <property type="entry name" value="Winged helix' DNA-binding domain"/>
    <property type="match status" value="1"/>
</dbReference>
<dbReference type="Proteomes" id="UP000477680">
    <property type="component" value="Chromosome"/>
</dbReference>
<dbReference type="KEGG" id="kim:G3T16_16370"/>
<dbReference type="InterPro" id="IPR036390">
    <property type="entry name" value="WH_DNA-bd_sf"/>
</dbReference>
<organism evidence="3 4">
    <name type="scientific">Kineobactrum salinum</name>
    <dbReference type="NCBI Taxonomy" id="2708301"/>
    <lineage>
        <taxon>Bacteria</taxon>
        <taxon>Pseudomonadati</taxon>
        <taxon>Pseudomonadota</taxon>
        <taxon>Gammaproteobacteria</taxon>
        <taxon>Cellvibrionales</taxon>
        <taxon>Halieaceae</taxon>
        <taxon>Kineobactrum</taxon>
    </lineage>
</organism>
<feature type="domain" description="Transcription regulator PadR N-terminal" evidence="1">
    <location>
        <begin position="9"/>
        <end position="80"/>
    </location>
</feature>
<proteinExistence type="predicted"/>
<feature type="domain" description="Transcription regulator PadR C-terminal" evidence="2">
    <location>
        <begin position="93"/>
        <end position="175"/>
    </location>
</feature>
<dbReference type="Pfam" id="PF03551">
    <property type="entry name" value="PadR"/>
    <property type="match status" value="1"/>
</dbReference>
<dbReference type="InterPro" id="IPR018309">
    <property type="entry name" value="Tscrpt_reg_PadR_C"/>
</dbReference>
<dbReference type="Gene3D" id="6.10.140.190">
    <property type="match status" value="1"/>
</dbReference>
<reference evidence="3 4" key="1">
    <citation type="submission" date="2020-02" db="EMBL/GenBank/DDBJ databases">
        <title>Genome sequencing for Kineobactrum sp. M2.</title>
        <authorList>
            <person name="Park S.-J."/>
        </authorList>
    </citation>
    <scope>NUCLEOTIDE SEQUENCE [LARGE SCALE GENOMIC DNA]</scope>
    <source>
        <strain evidence="3 4">M2</strain>
    </source>
</reference>
<evidence type="ECO:0000313" key="4">
    <source>
        <dbReference type="Proteomes" id="UP000477680"/>
    </source>
</evidence>
<evidence type="ECO:0000259" key="2">
    <source>
        <dbReference type="Pfam" id="PF10400"/>
    </source>
</evidence>
<name>A0A6C0U8A9_9GAMM</name>
<dbReference type="EMBL" id="CP048711">
    <property type="protein sequence ID" value="QIB66735.1"/>
    <property type="molecule type" value="Genomic_DNA"/>
</dbReference>
<evidence type="ECO:0000259" key="1">
    <source>
        <dbReference type="Pfam" id="PF03551"/>
    </source>
</evidence>
<evidence type="ECO:0000313" key="3">
    <source>
        <dbReference type="EMBL" id="QIB66735.1"/>
    </source>
</evidence>
<sequence>MALSHAIMTALLEDELSGYELARDFDVSLGLFWHASHQQIYQELHKLAEKGWLQRETVGQTGKPDKIVYALTPAGQRALEAWVLGGSRVREGKDDLFVKLYNLSESNARHLAAEVEQRREQMMQRLYLYEKIRRRHYARPEQLSVRRRGVYLALLGGIRHGEQFLAWCDEALEILATIE</sequence>
<dbReference type="AlphaFoldDB" id="A0A6C0U8A9"/>
<dbReference type="InterPro" id="IPR005149">
    <property type="entry name" value="Tscrpt_reg_PadR_N"/>
</dbReference>
<accession>A0A6C0U8A9</accession>